<dbReference type="GO" id="GO:0016491">
    <property type="term" value="F:oxidoreductase activity"/>
    <property type="evidence" value="ECO:0007669"/>
    <property type="project" value="InterPro"/>
</dbReference>
<protein>
    <recommendedName>
        <fullName evidence="4">NADP-dependent oxidoreductase domain-containing protein</fullName>
    </recommendedName>
</protein>
<dbReference type="AlphaFoldDB" id="A0AAV5GF35"/>
<evidence type="ECO:0000256" key="2">
    <source>
        <dbReference type="PIRSR" id="PIRSR000097-2"/>
    </source>
</evidence>
<reference evidence="5 6" key="1">
    <citation type="submission" date="2021-12" db="EMBL/GenBank/DDBJ databases">
        <title>High titer production of polyol ester of fatty acids by Rhodotorula paludigena BS15 towards product separation-free biomass refinery.</title>
        <authorList>
            <person name="Mano J."/>
            <person name="Ono H."/>
            <person name="Tanaka T."/>
            <person name="Naito K."/>
            <person name="Sushida H."/>
            <person name="Ike M."/>
            <person name="Tokuyasu K."/>
            <person name="Kitaoka M."/>
        </authorList>
    </citation>
    <scope>NUCLEOTIDE SEQUENCE [LARGE SCALE GENOMIC DNA]</scope>
    <source>
        <strain evidence="5 6">BS15</strain>
    </source>
</reference>
<dbReference type="InterPro" id="IPR023210">
    <property type="entry name" value="NADP_OxRdtase_dom"/>
</dbReference>
<evidence type="ECO:0000313" key="6">
    <source>
        <dbReference type="Proteomes" id="UP001342314"/>
    </source>
</evidence>
<dbReference type="PANTHER" id="PTHR11732">
    <property type="entry name" value="ALDO/KETO REDUCTASE"/>
    <property type="match status" value="1"/>
</dbReference>
<organism evidence="5 6">
    <name type="scientific">Rhodotorula paludigena</name>
    <dbReference type="NCBI Taxonomy" id="86838"/>
    <lineage>
        <taxon>Eukaryota</taxon>
        <taxon>Fungi</taxon>
        <taxon>Dikarya</taxon>
        <taxon>Basidiomycota</taxon>
        <taxon>Pucciniomycotina</taxon>
        <taxon>Microbotryomycetes</taxon>
        <taxon>Sporidiobolales</taxon>
        <taxon>Sporidiobolaceae</taxon>
        <taxon>Rhodotorula</taxon>
    </lineage>
</organism>
<dbReference type="Gene3D" id="3.20.20.100">
    <property type="entry name" value="NADP-dependent oxidoreductase domain"/>
    <property type="match status" value="1"/>
</dbReference>
<dbReference type="InterPro" id="IPR018170">
    <property type="entry name" value="Aldo/ket_reductase_CS"/>
</dbReference>
<dbReference type="Pfam" id="PF00248">
    <property type="entry name" value="Aldo_ket_red"/>
    <property type="match status" value="1"/>
</dbReference>
<dbReference type="PRINTS" id="PR00069">
    <property type="entry name" value="ALDKETRDTASE"/>
</dbReference>
<gene>
    <name evidence="5" type="ORF">Rhopal_001225-T1</name>
</gene>
<dbReference type="PIRSF" id="PIRSF000097">
    <property type="entry name" value="AKR"/>
    <property type="match status" value="1"/>
</dbReference>
<feature type="binding site" evidence="2">
    <location>
        <position position="73"/>
    </location>
    <ligand>
        <name>substrate</name>
    </ligand>
</feature>
<feature type="active site" description="Proton donor" evidence="1">
    <location>
        <position position="19"/>
    </location>
</feature>
<proteinExistence type="predicted"/>
<comment type="caution">
    <text evidence="5">The sequence shown here is derived from an EMBL/GenBank/DDBJ whole genome shotgun (WGS) entry which is preliminary data.</text>
</comment>
<dbReference type="InterPro" id="IPR036812">
    <property type="entry name" value="NAD(P)_OxRdtase_dom_sf"/>
</dbReference>
<accession>A0AAV5GF35</accession>
<dbReference type="CDD" id="cd19071">
    <property type="entry name" value="AKR_AKR1-5-like"/>
    <property type="match status" value="1"/>
</dbReference>
<evidence type="ECO:0000259" key="4">
    <source>
        <dbReference type="Pfam" id="PF00248"/>
    </source>
</evidence>
<feature type="domain" description="NADP-dependent oxidoreductase" evidence="4">
    <location>
        <begin position="1"/>
        <end position="234"/>
    </location>
</feature>
<evidence type="ECO:0000256" key="3">
    <source>
        <dbReference type="PIRSR" id="PIRSR000097-3"/>
    </source>
</evidence>
<sequence>MVQTAIEVGYTHLDTSAGYGNEEAVGSVVRASGKPREHFHVTTKLADHFRVAESFEASYKALNLGYIDLWLMHWPHASDWGAGTAPAFDESPTFSETWAEMEKVYATGRVKAIGVSNFSVKNLEILLKTAKVIPAVNQVEAHPYCPQEELVQYCKGKGIHLTAYCPMGQYNSPILKEPLVQQLADKYGKQPGSILLSWGVQRGFSVVPKSSNPDRLRQNRDLVELSPEDLAAVSTLHTEPGKHRSLCDFGPGQKKKGWLWGWRVKEDLGWNYEVEPRDNGWTF</sequence>
<name>A0AAV5GF35_9BASI</name>
<evidence type="ECO:0000313" key="5">
    <source>
        <dbReference type="EMBL" id="GJN88260.1"/>
    </source>
</evidence>
<keyword evidence="6" id="KW-1185">Reference proteome</keyword>
<evidence type="ECO:0000256" key="1">
    <source>
        <dbReference type="PIRSR" id="PIRSR000097-1"/>
    </source>
</evidence>
<feature type="site" description="Lowers pKa of active site Tyr" evidence="3">
    <location>
        <position position="44"/>
    </location>
</feature>
<dbReference type="EMBL" id="BQKY01000002">
    <property type="protein sequence ID" value="GJN88260.1"/>
    <property type="molecule type" value="Genomic_DNA"/>
</dbReference>
<dbReference type="PROSITE" id="PS00062">
    <property type="entry name" value="ALDOKETO_REDUCTASE_2"/>
    <property type="match status" value="1"/>
</dbReference>
<dbReference type="PROSITE" id="PS00063">
    <property type="entry name" value="ALDOKETO_REDUCTASE_3"/>
    <property type="match status" value="1"/>
</dbReference>
<dbReference type="SUPFAM" id="SSF51430">
    <property type="entry name" value="NAD(P)-linked oxidoreductase"/>
    <property type="match status" value="1"/>
</dbReference>
<dbReference type="Proteomes" id="UP001342314">
    <property type="component" value="Unassembled WGS sequence"/>
</dbReference>
<dbReference type="InterPro" id="IPR020471">
    <property type="entry name" value="AKR"/>
</dbReference>